<accession>A0AAN8IN56</accession>
<dbReference type="GO" id="GO:0016020">
    <property type="term" value="C:membrane"/>
    <property type="evidence" value="ECO:0007669"/>
    <property type="project" value="InterPro"/>
</dbReference>
<dbReference type="SUPFAM" id="SSF90112">
    <property type="entry name" value="Neurotransmitter-gated ion-channel transmembrane pore"/>
    <property type="match status" value="1"/>
</dbReference>
<proteinExistence type="predicted"/>
<dbReference type="InterPro" id="IPR036719">
    <property type="entry name" value="Neuro-gated_channel_TM_sf"/>
</dbReference>
<evidence type="ECO:0000313" key="2">
    <source>
        <dbReference type="EMBL" id="KAK5976908.1"/>
    </source>
</evidence>
<keyword evidence="1" id="KW-0812">Transmembrane</keyword>
<keyword evidence="1" id="KW-1133">Transmembrane helix</keyword>
<gene>
    <name evidence="2" type="ORF">GCK32_016736</name>
</gene>
<evidence type="ECO:0000256" key="1">
    <source>
        <dbReference type="SAM" id="Phobius"/>
    </source>
</evidence>
<keyword evidence="1" id="KW-0472">Membrane</keyword>
<name>A0AAN8IN56_TRICO</name>
<dbReference type="InterPro" id="IPR038050">
    <property type="entry name" value="Neuro_actylchol_rec"/>
</dbReference>
<dbReference type="GO" id="GO:0006811">
    <property type="term" value="P:monoatomic ion transport"/>
    <property type="evidence" value="ECO:0007669"/>
    <property type="project" value="InterPro"/>
</dbReference>
<sequence>MYESTQANYTAVYFIIHLRRSSTFYVVMIILPSFILTFLCLALGFAAILAMCTVLEIAEQSTPKTEQLPALSLFIMVNLLVVTVAISIVVMGSKCCQFTSATRLVEGSKKCMPSFRIKLCLSLRKICLIVFPILTLINLLILLLNLRS</sequence>
<feature type="transmembrane region" description="Helical" evidence="1">
    <location>
        <begin position="70"/>
        <end position="90"/>
    </location>
</feature>
<dbReference type="EMBL" id="WIXE01011228">
    <property type="protein sequence ID" value="KAK5976908.1"/>
    <property type="molecule type" value="Genomic_DNA"/>
</dbReference>
<comment type="caution">
    <text evidence="2">The sequence shown here is derived from an EMBL/GenBank/DDBJ whole genome shotgun (WGS) entry which is preliminary data.</text>
</comment>
<dbReference type="Proteomes" id="UP001331761">
    <property type="component" value="Unassembled WGS sequence"/>
</dbReference>
<feature type="transmembrane region" description="Helical" evidence="1">
    <location>
        <begin position="24"/>
        <end position="50"/>
    </location>
</feature>
<reference evidence="2 3" key="1">
    <citation type="submission" date="2019-10" db="EMBL/GenBank/DDBJ databases">
        <title>Assembly and Annotation for the nematode Trichostrongylus colubriformis.</title>
        <authorList>
            <person name="Martin J."/>
        </authorList>
    </citation>
    <scope>NUCLEOTIDE SEQUENCE [LARGE SCALE GENOMIC DNA]</scope>
    <source>
        <strain evidence="2">G859</strain>
        <tissue evidence="2">Whole worm</tissue>
    </source>
</reference>
<organism evidence="2 3">
    <name type="scientific">Trichostrongylus colubriformis</name>
    <name type="common">Black scour worm</name>
    <dbReference type="NCBI Taxonomy" id="6319"/>
    <lineage>
        <taxon>Eukaryota</taxon>
        <taxon>Metazoa</taxon>
        <taxon>Ecdysozoa</taxon>
        <taxon>Nematoda</taxon>
        <taxon>Chromadorea</taxon>
        <taxon>Rhabditida</taxon>
        <taxon>Rhabditina</taxon>
        <taxon>Rhabditomorpha</taxon>
        <taxon>Strongyloidea</taxon>
        <taxon>Trichostrongylidae</taxon>
        <taxon>Trichostrongylus</taxon>
    </lineage>
</organism>
<evidence type="ECO:0000313" key="3">
    <source>
        <dbReference type="Proteomes" id="UP001331761"/>
    </source>
</evidence>
<feature type="transmembrane region" description="Helical" evidence="1">
    <location>
        <begin position="126"/>
        <end position="146"/>
    </location>
</feature>
<protein>
    <submittedName>
        <fullName evidence="2">Uncharacterized protein</fullName>
    </submittedName>
</protein>
<dbReference type="Gene3D" id="1.20.58.390">
    <property type="entry name" value="Neurotransmitter-gated ion-channel transmembrane domain"/>
    <property type="match status" value="1"/>
</dbReference>
<keyword evidence="3" id="KW-1185">Reference proteome</keyword>
<dbReference type="AlphaFoldDB" id="A0AAN8IN56"/>